<dbReference type="AlphaFoldDB" id="A0A2G9G3V1"/>
<evidence type="ECO:0000313" key="1">
    <source>
        <dbReference type="EMBL" id="PIM99996.1"/>
    </source>
</evidence>
<sequence>MHLTTSEAHLKSHFLLLFGRALFCQRLLKQIFYVFIKLLEGVRFPMHDCIRKLSQMTLAFANDPRHARKKDLMHNESW</sequence>
<keyword evidence="2" id="KW-1185">Reference proteome</keyword>
<proteinExistence type="predicted"/>
<comment type="caution">
    <text evidence="1">The sequence shown here is derived from an EMBL/GenBank/DDBJ whole genome shotgun (WGS) entry which is preliminary data.</text>
</comment>
<dbReference type="Proteomes" id="UP000231279">
    <property type="component" value="Unassembled WGS sequence"/>
</dbReference>
<protein>
    <submittedName>
        <fullName evidence="1">Uncharacterized protein</fullName>
    </submittedName>
</protein>
<organism evidence="1 2">
    <name type="scientific">Handroanthus impetiginosus</name>
    <dbReference type="NCBI Taxonomy" id="429701"/>
    <lineage>
        <taxon>Eukaryota</taxon>
        <taxon>Viridiplantae</taxon>
        <taxon>Streptophyta</taxon>
        <taxon>Embryophyta</taxon>
        <taxon>Tracheophyta</taxon>
        <taxon>Spermatophyta</taxon>
        <taxon>Magnoliopsida</taxon>
        <taxon>eudicotyledons</taxon>
        <taxon>Gunneridae</taxon>
        <taxon>Pentapetalae</taxon>
        <taxon>asterids</taxon>
        <taxon>lamiids</taxon>
        <taxon>Lamiales</taxon>
        <taxon>Bignoniaceae</taxon>
        <taxon>Crescentiina</taxon>
        <taxon>Tabebuia alliance</taxon>
        <taxon>Handroanthus</taxon>
    </lineage>
</organism>
<evidence type="ECO:0000313" key="2">
    <source>
        <dbReference type="Proteomes" id="UP000231279"/>
    </source>
</evidence>
<gene>
    <name evidence="1" type="ORF">CDL12_27500</name>
</gene>
<name>A0A2G9G3V1_9LAMI</name>
<dbReference type="EMBL" id="NKXS01007232">
    <property type="protein sequence ID" value="PIM99996.1"/>
    <property type="molecule type" value="Genomic_DNA"/>
</dbReference>
<reference evidence="2" key="1">
    <citation type="journal article" date="2018" name="Gigascience">
        <title>Genome assembly of the Pink Ipe (Handroanthus impetiginosus, Bignoniaceae), a highly valued, ecologically keystone Neotropical timber forest tree.</title>
        <authorList>
            <person name="Silva-Junior O.B."/>
            <person name="Grattapaglia D."/>
            <person name="Novaes E."/>
            <person name="Collevatti R.G."/>
        </authorList>
    </citation>
    <scope>NUCLEOTIDE SEQUENCE [LARGE SCALE GENOMIC DNA]</scope>
    <source>
        <strain evidence="2">cv. UFG-1</strain>
    </source>
</reference>
<accession>A0A2G9G3V1</accession>